<sequence>MSTTTAKRAVSQGIKYMMLHEFLERKLVRANYVYAQFFKTPIGTKVIIYAGMPGIIIGRRGANIKALAEILEKEFGLENPQIDVIEVPQQDLNAKIMAYRIARAIARGVKFRRAAMAALNRIMAAGARGAEIVISGKLTSQRHRTERFSRGYLPKSGEPGEELVDEATVHVLLKLGMYGVKVRIMKPARMPDLIEVKQAELLSAEEKRTTAGG</sequence>
<evidence type="ECO:0000313" key="8">
    <source>
        <dbReference type="EMBL" id="HGM46880.1"/>
    </source>
</evidence>
<reference evidence="8" key="1">
    <citation type="journal article" date="2020" name="mSystems">
        <title>Genome- and Community-Level Interaction Insights into Carbon Utilization and Element Cycling Functions of Hydrothermarchaeota in Hydrothermal Sediment.</title>
        <authorList>
            <person name="Zhou Z."/>
            <person name="Liu Y."/>
            <person name="Xu W."/>
            <person name="Pan J."/>
            <person name="Luo Z.H."/>
            <person name="Li M."/>
        </authorList>
    </citation>
    <scope>NUCLEOTIDE SEQUENCE</scope>
    <source>
        <strain evidence="8">SpSt-649</strain>
    </source>
</reference>
<dbReference type="NCBIfam" id="NF003219">
    <property type="entry name" value="PRK04191.1"/>
    <property type="match status" value="1"/>
</dbReference>
<dbReference type="SMART" id="SM00322">
    <property type="entry name" value="KH"/>
    <property type="match status" value="1"/>
</dbReference>
<dbReference type="AlphaFoldDB" id="A0A7C4D296"/>
<comment type="similarity">
    <text evidence="1 6">Belongs to the universal ribosomal protein uS3 family.</text>
</comment>
<dbReference type="InterPro" id="IPR009019">
    <property type="entry name" value="KH_sf_prok-type"/>
</dbReference>
<dbReference type="Gene3D" id="3.30.1140.32">
    <property type="entry name" value="Ribosomal protein S3, C-terminal domain"/>
    <property type="match status" value="1"/>
</dbReference>
<evidence type="ECO:0000256" key="1">
    <source>
        <dbReference type="ARBA" id="ARBA00010761"/>
    </source>
</evidence>
<accession>A0A7C4D296</accession>
<evidence type="ECO:0000256" key="4">
    <source>
        <dbReference type="ARBA" id="ARBA00022980"/>
    </source>
</evidence>
<comment type="caution">
    <text evidence="8">The sequence shown here is derived from an EMBL/GenBank/DDBJ whole genome shotgun (WGS) entry which is preliminary data.</text>
</comment>
<dbReference type="EMBL" id="DTBQ01000105">
    <property type="protein sequence ID" value="HGM46880.1"/>
    <property type="molecule type" value="Genomic_DNA"/>
</dbReference>
<dbReference type="InterPro" id="IPR027488">
    <property type="entry name" value="Ribosomal_uS3_arc"/>
</dbReference>
<dbReference type="GO" id="GO:0019843">
    <property type="term" value="F:rRNA binding"/>
    <property type="evidence" value="ECO:0007669"/>
    <property type="project" value="UniProtKB-UniRule"/>
</dbReference>
<dbReference type="Gene3D" id="3.30.300.20">
    <property type="match status" value="1"/>
</dbReference>
<proteinExistence type="inferred from homology"/>
<dbReference type="PROSITE" id="PS50823">
    <property type="entry name" value="KH_TYPE_2"/>
    <property type="match status" value="1"/>
</dbReference>
<evidence type="ECO:0000256" key="5">
    <source>
        <dbReference type="ARBA" id="ARBA00023274"/>
    </source>
</evidence>
<keyword evidence="5 6" id="KW-0687">Ribonucleoprotein</keyword>
<evidence type="ECO:0000256" key="2">
    <source>
        <dbReference type="ARBA" id="ARBA00022730"/>
    </source>
</evidence>
<dbReference type="InterPro" id="IPR036419">
    <property type="entry name" value="Ribosomal_S3_C_sf"/>
</dbReference>
<dbReference type="GO" id="GO:0003735">
    <property type="term" value="F:structural constituent of ribosome"/>
    <property type="evidence" value="ECO:0007669"/>
    <property type="project" value="UniProtKB-UniRule"/>
</dbReference>
<dbReference type="HAMAP" id="MF_01309_A">
    <property type="entry name" value="Ribosomal_uS3_A"/>
    <property type="match status" value="1"/>
</dbReference>
<dbReference type="GO" id="GO:0022627">
    <property type="term" value="C:cytosolic small ribosomal subunit"/>
    <property type="evidence" value="ECO:0007669"/>
    <property type="project" value="UniProtKB-UniRule"/>
</dbReference>
<gene>
    <name evidence="6" type="primary">rps3</name>
    <name evidence="8" type="ORF">ENU21_03895</name>
</gene>
<dbReference type="InterPro" id="IPR057258">
    <property type="entry name" value="Ribosomal_uS3"/>
</dbReference>
<dbReference type="Pfam" id="PF00189">
    <property type="entry name" value="Ribosomal_S3_C"/>
    <property type="match status" value="1"/>
</dbReference>
<dbReference type="NCBIfam" id="TIGR01008">
    <property type="entry name" value="uS3_euk_arch"/>
    <property type="match status" value="1"/>
</dbReference>
<dbReference type="InterPro" id="IPR005703">
    <property type="entry name" value="Ribosomal_uS3_euk/arc"/>
</dbReference>
<dbReference type="Pfam" id="PF07650">
    <property type="entry name" value="KH_2"/>
    <property type="match status" value="1"/>
</dbReference>
<dbReference type="CDD" id="cd02411">
    <property type="entry name" value="KH-II_30S_S3_arch"/>
    <property type="match status" value="1"/>
</dbReference>
<feature type="domain" description="KH type-2" evidence="7">
    <location>
        <begin position="19"/>
        <end position="88"/>
    </location>
</feature>
<dbReference type="PANTHER" id="PTHR11760">
    <property type="entry name" value="30S/40S RIBOSOMAL PROTEIN S3"/>
    <property type="match status" value="1"/>
</dbReference>
<evidence type="ECO:0000256" key="6">
    <source>
        <dbReference type="HAMAP-Rule" id="MF_01309"/>
    </source>
</evidence>
<comment type="function">
    <text evidence="6">Binds the lower part of the 30S subunit head.</text>
</comment>
<protein>
    <recommendedName>
        <fullName evidence="6">Small ribosomal subunit protein uS3</fullName>
    </recommendedName>
</protein>
<dbReference type="GO" id="GO:0006412">
    <property type="term" value="P:translation"/>
    <property type="evidence" value="ECO:0007669"/>
    <property type="project" value="UniProtKB-UniRule"/>
</dbReference>
<dbReference type="InterPro" id="IPR004044">
    <property type="entry name" value="KH_dom_type_2"/>
</dbReference>
<evidence type="ECO:0000259" key="7">
    <source>
        <dbReference type="PROSITE" id="PS50823"/>
    </source>
</evidence>
<comment type="subunit">
    <text evidence="6">Part of the 30S ribosomal subunit.</text>
</comment>
<dbReference type="InterPro" id="IPR001351">
    <property type="entry name" value="Ribosomal_uS3_C"/>
</dbReference>
<keyword evidence="4 6" id="KW-0689">Ribosomal protein</keyword>
<evidence type="ECO:0000256" key="3">
    <source>
        <dbReference type="ARBA" id="ARBA00022884"/>
    </source>
</evidence>
<dbReference type="PANTHER" id="PTHR11760:SF32">
    <property type="entry name" value="SMALL RIBOSOMAL SUBUNIT PROTEIN US3"/>
    <property type="match status" value="1"/>
</dbReference>
<dbReference type="SUPFAM" id="SSF54821">
    <property type="entry name" value="Ribosomal protein S3 C-terminal domain"/>
    <property type="match status" value="1"/>
</dbReference>
<keyword evidence="2 6" id="KW-0699">rRNA-binding</keyword>
<organism evidence="8">
    <name type="scientific">Thermofilum pendens</name>
    <dbReference type="NCBI Taxonomy" id="2269"/>
    <lineage>
        <taxon>Archaea</taxon>
        <taxon>Thermoproteota</taxon>
        <taxon>Thermoprotei</taxon>
        <taxon>Thermofilales</taxon>
        <taxon>Thermofilaceae</taxon>
        <taxon>Thermofilum</taxon>
    </lineage>
</organism>
<dbReference type="InterPro" id="IPR015946">
    <property type="entry name" value="KH_dom-like_a/b"/>
</dbReference>
<keyword evidence="3 6" id="KW-0694">RNA-binding</keyword>
<name>A0A7C4D296_THEPE</name>
<dbReference type="InterPro" id="IPR004087">
    <property type="entry name" value="KH_dom"/>
</dbReference>
<dbReference type="SUPFAM" id="SSF54814">
    <property type="entry name" value="Prokaryotic type KH domain (KH-domain type II)"/>
    <property type="match status" value="1"/>
</dbReference>